<gene>
    <name evidence="2" type="ORF">C2I19_03185</name>
</gene>
<dbReference type="InterPro" id="IPR001543">
    <property type="entry name" value="FliN-like_C"/>
</dbReference>
<dbReference type="EMBL" id="PQWB01000012">
    <property type="protein sequence ID" value="POZ63375.1"/>
    <property type="molecule type" value="Genomic_DNA"/>
</dbReference>
<proteinExistence type="predicted"/>
<evidence type="ECO:0000313" key="3">
    <source>
        <dbReference type="Proteomes" id="UP000237082"/>
    </source>
</evidence>
<dbReference type="Proteomes" id="UP000237082">
    <property type="component" value="Unassembled WGS sequence"/>
</dbReference>
<dbReference type="AlphaFoldDB" id="A0A2S5DJU5"/>
<dbReference type="InterPro" id="IPR036429">
    <property type="entry name" value="SpoA-like_sf"/>
</dbReference>
<dbReference type="Gene3D" id="2.30.330.10">
    <property type="entry name" value="SpoA-like"/>
    <property type="match status" value="1"/>
</dbReference>
<protein>
    <submittedName>
        <fullName evidence="2">Flagellar motor switch protein FliM</fullName>
    </submittedName>
</protein>
<accession>A0A2S5DJU5</accession>
<dbReference type="Pfam" id="PF01052">
    <property type="entry name" value="FliMN_C"/>
    <property type="match status" value="1"/>
</dbReference>
<dbReference type="SUPFAM" id="SSF101801">
    <property type="entry name" value="Surface presentation of antigens (SPOA)"/>
    <property type="match status" value="1"/>
</dbReference>
<organism evidence="2 3">
    <name type="scientific">Chromobacterium alticapitis</name>
    <dbReference type="NCBI Taxonomy" id="2073169"/>
    <lineage>
        <taxon>Bacteria</taxon>
        <taxon>Pseudomonadati</taxon>
        <taxon>Pseudomonadota</taxon>
        <taxon>Betaproteobacteria</taxon>
        <taxon>Neisseriales</taxon>
        <taxon>Chromobacteriaceae</taxon>
        <taxon>Chromobacterium</taxon>
    </lineage>
</organism>
<dbReference type="RefSeq" id="WP_103901278.1">
    <property type="nucleotide sequence ID" value="NZ_PQWB01000012.1"/>
</dbReference>
<evidence type="ECO:0000313" key="2">
    <source>
        <dbReference type="EMBL" id="POZ63375.1"/>
    </source>
</evidence>
<keyword evidence="2" id="KW-0969">Cilium</keyword>
<keyword evidence="2" id="KW-0966">Cell projection</keyword>
<reference evidence="3" key="1">
    <citation type="submission" date="2018-02" db="EMBL/GenBank/DDBJ databases">
        <authorList>
            <person name="O'Hara-Hanley K."/>
            <person name="Soby S."/>
        </authorList>
    </citation>
    <scope>NUCLEOTIDE SEQUENCE [LARGE SCALE GENOMIC DNA]</scope>
    <source>
        <strain evidence="3">MWU14-2602</strain>
    </source>
</reference>
<comment type="caution">
    <text evidence="2">The sequence shown here is derived from an EMBL/GenBank/DDBJ whole genome shotgun (WGS) entry which is preliminary data.</text>
</comment>
<name>A0A2S5DJU5_9NEIS</name>
<dbReference type="OrthoDB" id="8560797at2"/>
<feature type="domain" description="Flagellar motor switch protein FliN-like C-terminal" evidence="1">
    <location>
        <begin position="210"/>
        <end position="268"/>
    </location>
</feature>
<keyword evidence="3" id="KW-1185">Reference proteome</keyword>
<sequence length="276" mass="30765">MPKAKIVAPEEGARLQALDLRTLGRPTHLLPLFARALQQELGDFFERELNRRYHAGFRLLPLTQHLPAADDRRWQWHALNEWQLGSHFDRGLLLGILDYRFGAGSASAEAPAETETERRLARTLAERLLPRFAGVVHHLAGHPAPEPSIRPQSFAPQAAWQLEVEVADGDKPLGALRLRLDHAAFDALLQSLSSQRPRLPGAARERFDEQLRLRLNACLLRHELPLGEILDLKPGSVLAISLPPRAEVCVRGAPLFHARVAERQGKLCLAGFADAE</sequence>
<evidence type="ECO:0000259" key="1">
    <source>
        <dbReference type="Pfam" id="PF01052"/>
    </source>
</evidence>
<keyword evidence="2" id="KW-0282">Flagellum</keyword>